<evidence type="ECO:0000313" key="1">
    <source>
        <dbReference type="EMBL" id="MBX36241.1"/>
    </source>
</evidence>
<protein>
    <submittedName>
        <fullName evidence="1">Uncharacterized protein</fullName>
    </submittedName>
</protein>
<proteinExistence type="predicted"/>
<organism evidence="1">
    <name type="scientific">Rhizophora mucronata</name>
    <name type="common">Asiatic mangrove</name>
    <dbReference type="NCBI Taxonomy" id="61149"/>
    <lineage>
        <taxon>Eukaryota</taxon>
        <taxon>Viridiplantae</taxon>
        <taxon>Streptophyta</taxon>
        <taxon>Embryophyta</taxon>
        <taxon>Tracheophyta</taxon>
        <taxon>Spermatophyta</taxon>
        <taxon>Magnoliopsida</taxon>
        <taxon>eudicotyledons</taxon>
        <taxon>Gunneridae</taxon>
        <taxon>Pentapetalae</taxon>
        <taxon>rosids</taxon>
        <taxon>fabids</taxon>
        <taxon>Malpighiales</taxon>
        <taxon>Rhizophoraceae</taxon>
        <taxon>Rhizophora</taxon>
    </lineage>
</organism>
<dbReference type="EMBL" id="GGEC01055757">
    <property type="protein sequence ID" value="MBX36241.1"/>
    <property type="molecule type" value="Transcribed_RNA"/>
</dbReference>
<accession>A0A2P2N1C3</accession>
<dbReference type="AlphaFoldDB" id="A0A2P2N1C3"/>
<reference evidence="1" key="1">
    <citation type="submission" date="2018-02" db="EMBL/GenBank/DDBJ databases">
        <title>Rhizophora mucronata_Transcriptome.</title>
        <authorList>
            <person name="Meera S.P."/>
            <person name="Sreeshan A."/>
            <person name="Augustine A."/>
        </authorList>
    </citation>
    <scope>NUCLEOTIDE SEQUENCE</scope>
    <source>
        <tissue evidence="1">Leaf</tissue>
    </source>
</reference>
<sequence length="48" mass="5888">MLIIHQEKHNPKLSLEFPSKLEQQQLPWLHEFFLVTLFHHELCLMCEM</sequence>
<name>A0A2P2N1C3_RHIMU</name>